<evidence type="ECO:0000256" key="1">
    <source>
        <dbReference type="ARBA" id="ARBA00005964"/>
    </source>
</evidence>
<dbReference type="EMBL" id="KN880431">
    <property type="protein sequence ID" value="KIY74413.1"/>
    <property type="molecule type" value="Genomic_DNA"/>
</dbReference>
<dbReference type="InterPro" id="IPR029058">
    <property type="entry name" value="AB_hydrolase_fold"/>
</dbReference>
<keyword evidence="6" id="KW-1185">Reference proteome</keyword>
<sequence length="549" mass="59991">MLTIYLLVVSLFGGVALSTSDGTVCYTPARPISLDYGTFVGSYNDSSGIIAYRGVPYADPPVGDLRWREPVTPPTSQLGTVNAFEFGPQCIATKRANASIPITQSEDCLHGNIYVPSWTNATNLPVLVYYHGGGFQSGSSRTAPPEWLMASSKMPFIFVTFNYRLGQFGFLGGAALGADGVANAGLFDQRASLKWVQRYISSFGGDPSRVTIWGQSAGSAMVMLQLIANGGDNEGLFSQAMGDSPALSSMPRYNDTVPDEVFRRFASLAGCEVLSPSANTDLMPCLRNASVEALIYAGNATAIAYSGLTIFRFTPLVDGKLIIERPVEAFRSGNFVKVPMFFGSNTHEGKGWAERLTDPIGNTTRTGADAYTVYSFINGQYGGFTTSTFLNATALYPPVSKGGVNSSYNLLAQEMYGDMRFICTAGLITGSAAQHNITSYQYHYDNPWLGDMHHYELQAMFSTEETDTYQRMEDTSLFEDMRLYWTSFATQGKPLGSDTRNVNWLPSQDVSGGPRLLLNPTRVMMEDIDAESLGRRCTMWHNQHEELST</sequence>
<dbReference type="STRING" id="1314674.A0A0D7BV80"/>
<evidence type="ECO:0000313" key="5">
    <source>
        <dbReference type="EMBL" id="KIY74413.1"/>
    </source>
</evidence>
<name>A0A0D7BV80_9AGAR</name>
<dbReference type="GO" id="GO:0016787">
    <property type="term" value="F:hydrolase activity"/>
    <property type="evidence" value="ECO:0007669"/>
    <property type="project" value="UniProtKB-KW"/>
</dbReference>
<dbReference type="Gene3D" id="3.40.50.1820">
    <property type="entry name" value="alpha/beta hydrolase"/>
    <property type="match status" value="1"/>
</dbReference>
<evidence type="ECO:0000256" key="3">
    <source>
        <dbReference type="RuleBase" id="RU361235"/>
    </source>
</evidence>
<evidence type="ECO:0000313" key="6">
    <source>
        <dbReference type="Proteomes" id="UP000054007"/>
    </source>
</evidence>
<comment type="similarity">
    <text evidence="1 3">Belongs to the type-B carboxylesterase/lipase family.</text>
</comment>
<dbReference type="Pfam" id="PF00135">
    <property type="entry name" value="COesterase"/>
    <property type="match status" value="1"/>
</dbReference>
<feature type="chain" id="PRO_5005115162" description="Carboxylic ester hydrolase" evidence="3">
    <location>
        <begin position="19"/>
        <end position="549"/>
    </location>
</feature>
<dbReference type="InterPro" id="IPR002018">
    <property type="entry name" value="CarbesteraseB"/>
</dbReference>
<keyword evidence="3" id="KW-0732">Signal</keyword>
<evidence type="ECO:0000256" key="2">
    <source>
        <dbReference type="ARBA" id="ARBA00022801"/>
    </source>
</evidence>
<proteinExistence type="inferred from homology"/>
<dbReference type="OrthoDB" id="408631at2759"/>
<dbReference type="EC" id="3.1.1.-" evidence="3"/>
<organism evidence="5 6">
    <name type="scientific">Cylindrobasidium torrendii FP15055 ss-10</name>
    <dbReference type="NCBI Taxonomy" id="1314674"/>
    <lineage>
        <taxon>Eukaryota</taxon>
        <taxon>Fungi</taxon>
        <taxon>Dikarya</taxon>
        <taxon>Basidiomycota</taxon>
        <taxon>Agaricomycotina</taxon>
        <taxon>Agaricomycetes</taxon>
        <taxon>Agaricomycetidae</taxon>
        <taxon>Agaricales</taxon>
        <taxon>Marasmiineae</taxon>
        <taxon>Physalacriaceae</taxon>
        <taxon>Cylindrobasidium</taxon>
    </lineage>
</organism>
<dbReference type="ESTHER" id="9homo-a0a0d7bv80">
    <property type="family name" value="Fungal_carboxylesterase_lipase"/>
</dbReference>
<gene>
    <name evidence="5" type="ORF">CYLTODRAFT_448171</name>
</gene>
<protein>
    <recommendedName>
        <fullName evidence="3">Carboxylic ester hydrolase</fullName>
        <ecNumber evidence="3">3.1.1.-</ecNumber>
    </recommendedName>
</protein>
<feature type="domain" description="Carboxylesterase type B" evidence="4">
    <location>
        <begin position="32"/>
        <end position="508"/>
    </location>
</feature>
<dbReference type="InterPro" id="IPR050309">
    <property type="entry name" value="Type-B_Carboxylest/Lipase"/>
</dbReference>
<dbReference type="InterPro" id="IPR019826">
    <property type="entry name" value="Carboxylesterase_B_AS"/>
</dbReference>
<dbReference type="Proteomes" id="UP000054007">
    <property type="component" value="Unassembled WGS sequence"/>
</dbReference>
<evidence type="ECO:0000259" key="4">
    <source>
        <dbReference type="Pfam" id="PF00135"/>
    </source>
</evidence>
<accession>A0A0D7BV80</accession>
<dbReference type="SUPFAM" id="SSF53474">
    <property type="entry name" value="alpha/beta-Hydrolases"/>
    <property type="match status" value="1"/>
</dbReference>
<reference evidence="5 6" key="1">
    <citation type="journal article" date="2015" name="Fungal Genet. Biol.">
        <title>Evolution of novel wood decay mechanisms in Agaricales revealed by the genome sequences of Fistulina hepatica and Cylindrobasidium torrendii.</title>
        <authorList>
            <person name="Floudas D."/>
            <person name="Held B.W."/>
            <person name="Riley R."/>
            <person name="Nagy L.G."/>
            <person name="Koehler G."/>
            <person name="Ransdell A.S."/>
            <person name="Younus H."/>
            <person name="Chow J."/>
            <person name="Chiniquy J."/>
            <person name="Lipzen A."/>
            <person name="Tritt A."/>
            <person name="Sun H."/>
            <person name="Haridas S."/>
            <person name="LaButti K."/>
            <person name="Ohm R.A."/>
            <person name="Kues U."/>
            <person name="Blanchette R.A."/>
            <person name="Grigoriev I.V."/>
            <person name="Minto R.E."/>
            <person name="Hibbett D.S."/>
        </authorList>
    </citation>
    <scope>NUCLEOTIDE SEQUENCE [LARGE SCALE GENOMIC DNA]</scope>
    <source>
        <strain evidence="5 6">FP15055 ss-10</strain>
    </source>
</reference>
<dbReference type="PROSITE" id="PS00122">
    <property type="entry name" value="CARBOXYLESTERASE_B_1"/>
    <property type="match status" value="1"/>
</dbReference>
<dbReference type="AlphaFoldDB" id="A0A0D7BV80"/>
<feature type="signal peptide" evidence="3">
    <location>
        <begin position="1"/>
        <end position="18"/>
    </location>
</feature>
<keyword evidence="2 3" id="KW-0378">Hydrolase</keyword>
<dbReference type="PANTHER" id="PTHR11559">
    <property type="entry name" value="CARBOXYLESTERASE"/>
    <property type="match status" value="1"/>
</dbReference>